<dbReference type="GO" id="GO:0015293">
    <property type="term" value="F:symporter activity"/>
    <property type="evidence" value="ECO:0007669"/>
    <property type="project" value="UniProtKB-KW"/>
</dbReference>
<feature type="transmembrane region" description="Helical" evidence="7">
    <location>
        <begin position="348"/>
        <end position="369"/>
    </location>
</feature>
<feature type="transmembrane region" description="Helical" evidence="7">
    <location>
        <begin position="381"/>
        <end position="401"/>
    </location>
</feature>
<feature type="transmembrane region" description="Helical" evidence="7">
    <location>
        <begin position="152"/>
        <end position="171"/>
    </location>
</feature>
<keyword evidence="4" id="KW-0769">Symport</keyword>
<name>Q7JZE2_DROME</name>
<evidence type="ECO:0000313" key="10">
    <source>
        <dbReference type="FlyBase" id="FBgn0038099"/>
    </source>
</evidence>
<dbReference type="ExpressionAtlas" id="Q7JZE2">
    <property type="expression patterns" value="baseline and differential"/>
</dbReference>
<feature type="transmembrane region" description="Helical" evidence="7">
    <location>
        <begin position="407"/>
        <end position="424"/>
    </location>
</feature>
<evidence type="ECO:0000256" key="3">
    <source>
        <dbReference type="ARBA" id="ARBA00022692"/>
    </source>
</evidence>
<dbReference type="Pfam" id="PF07690">
    <property type="entry name" value="MFS_1"/>
    <property type="match status" value="1"/>
</dbReference>
<dbReference type="FlyBase" id="FBgn0038099">
    <property type="gene designation" value="CG7091"/>
</dbReference>
<evidence type="ECO:0000259" key="8">
    <source>
        <dbReference type="PROSITE" id="PS50850"/>
    </source>
</evidence>
<evidence type="ECO:0000256" key="1">
    <source>
        <dbReference type="ARBA" id="ARBA00004141"/>
    </source>
</evidence>
<dbReference type="GO" id="GO:0016020">
    <property type="term" value="C:membrane"/>
    <property type="evidence" value="ECO:0007669"/>
    <property type="project" value="UniProtKB-SubCell"/>
</dbReference>
<evidence type="ECO:0000313" key="9">
    <source>
        <dbReference type="EMBL" id="AAL48983.1"/>
    </source>
</evidence>
<evidence type="ECO:0000256" key="6">
    <source>
        <dbReference type="ARBA" id="ARBA00023136"/>
    </source>
</evidence>
<evidence type="ECO:0000256" key="5">
    <source>
        <dbReference type="ARBA" id="ARBA00022989"/>
    </source>
</evidence>
<feature type="transmembrane region" description="Helical" evidence="7">
    <location>
        <begin position="307"/>
        <end position="328"/>
    </location>
</feature>
<dbReference type="InterPro" id="IPR050382">
    <property type="entry name" value="MFS_Na/Anion_cotransporter"/>
</dbReference>
<dbReference type="AGR" id="FB:FBgn0038099"/>
<feature type="transmembrane region" description="Helical" evidence="7">
    <location>
        <begin position="212"/>
        <end position="231"/>
    </location>
</feature>
<sequence>MCWRLCLLHRYAMSSMSWTLPRLSQSSASTAHGLVGSVRLTYAICAFLATCLHAAMRNMLGMIILKMVMPRPEDALVVPAGLSRLTEGNVTSTGRCGSPRVVFNPQIQETQSGDLPWTRNQELTFPGVYYYGYVVSISLSGYLADRCSSKRLFIVSLIFEAVAYILLPAMAHSSFEAGVVDLVICGLLAGCGNPAMYKLFVTWAHPTERTALLSFAYSGLLMGSMLVYPVASYLSNFGWELSFYVVGGVGLSFGIACCFLVYDTVEQHPRISNEEVDYLRQGKSQLGQQRQPVVTIPWKSLLAAPPVYAFILTHMFHTYTFLVIVQLMPRFMREAMEFDLREVGFLSAAPYLGGICSKVMCILGGSYVERRVGPDQNCVRRMLYGICSILTTSLIGVIILANCDDKILVLVMFAFMMATTDMGFSGYWPTLLYFAPSFAGLLSGLANGMAHLSGFLAPHLVAALVHTGSKDEWNVVLMTLIVFNTMAMLVFAFCSSTNLQPWDPRSRMEKTASPSAQESNS</sequence>
<evidence type="ECO:0000256" key="4">
    <source>
        <dbReference type="ARBA" id="ARBA00022847"/>
    </source>
</evidence>
<organism evidence="9">
    <name type="scientific">Drosophila melanogaster</name>
    <name type="common">Fruit fly</name>
    <dbReference type="NCBI Taxonomy" id="7227"/>
    <lineage>
        <taxon>Eukaryota</taxon>
        <taxon>Metazoa</taxon>
        <taxon>Ecdysozoa</taxon>
        <taxon>Arthropoda</taxon>
        <taxon>Hexapoda</taxon>
        <taxon>Insecta</taxon>
        <taxon>Pterygota</taxon>
        <taxon>Neoptera</taxon>
        <taxon>Endopterygota</taxon>
        <taxon>Diptera</taxon>
        <taxon>Brachycera</taxon>
        <taxon>Muscomorpha</taxon>
        <taxon>Ephydroidea</taxon>
        <taxon>Drosophilidae</taxon>
        <taxon>Drosophila</taxon>
        <taxon>Sophophora</taxon>
    </lineage>
</organism>
<dbReference type="HOGENOM" id="CLU_001265_5_0_1"/>
<keyword evidence="3 7" id="KW-0812">Transmembrane</keyword>
<dbReference type="InterPro" id="IPR020846">
    <property type="entry name" value="MFS_dom"/>
</dbReference>
<dbReference type="PANTHER" id="PTHR11662:SF399">
    <property type="entry name" value="FI19708P1-RELATED"/>
    <property type="match status" value="1"/>
</dbReference>
<feature type="transmembrane region" description="Helical" evidence="7">
    <location>
        <begin position="40"/>
        <end position="60"/>
    </location>
</feature>
<keyword evidence="6 7" id="KW-0472">Membrane</keyword>
<feature type="transmembrane region" description="Helical" evidence="7">
    <location>
        <begin position="243"/>
        <end position="262"/>
    </location>
</feature>
<dbReference type="Gene3D" id="1.20.1250.20">
    <property type="entry name" value="MFS general substrate transporter like domains"/>
    <property type="match status" value="1"/>
</dbReference>
<dbReference type="EMBL" id="AY071361">
    <property type="protein sequence ID" value="AAL48983.1"/>
    <property type="molecule type" value="mRNA"/>
</dbReference>
<dbReference type="OrthoDB" id="2985014at2759"/>
<protein>
    <submittedName>
        <fullName evidence="9">RE39556p</fullName>
    </submittedName>
</protein>
<feature type="transmembrane region" description="Helical" evidence="7">
    <location>
        <begin position="475"/>
        <end position="499"/>
    </location>
</feature>
<keyword evidence="2" id="KW-0813">Transport</keyword>
<evidence type="ECO:0000256" key="7">
    <source>
        <dbReference type="SAM" id="Phobius"/>
    </source>
</evidence>
<dbReference type="PROSITE" id="PS50850">
    <property type="entry name" value="MFS"/>
    <property type="match status" value="1"/>
</dbReference>
<dbReference type="VEuPathDB" id="VectorBase:FBgn0038099"/>
<feature type="domain" description="Major facilitator superfamily (MFS) profile" evidence="8">
    <location>
        <begin position="76"/>
        <end position="498"/>
    </location>
</feature>
<dbReference type="AlphaFoldDB" id="Q7JZE2"/>
<dbReference type="InterPro" id="IPR011701">
    <property type="entry name" value="MFS"/>
</dbReference>
<evidence type="ECO:0000256" key="2">
    <source>
        <dbReference type="ARBA" id="ARBA00022448"/>
    </source>
</evidence>
<dbReference type="FunFam" id="1.20.1250.20:FF:000003">
    <property type="entry name" value="Solute carrier family 17 member 3"/>
    <property type="match status" value="1"/>
</dbReference>
<proteinExistence type="evidence at transcript level"/>
<reference evidence="9" key="1">
    <citation type="submission" date="2001-12" db="EMBL/GenBank/DDBJ databases">
        <authorList>
            <person name="Stapleton M."/>
            <person name="Brokstein P."/>
            <person name="Hong L."/>
            <person name="Agbayani A."/>
            <person name="Carlson J."/>
            <person name="Champe M."/>
            <person name="Chavez C."/>
            <person name="Dorsett V."/>
            <person name="Dresnek D."/>
            <person name="Farfan D."/>
            <person name="Frise E."/>
            <person name="George R."/>
            <person name="Gonzalez M."/>
            <person name="Guarin H."/>
            <person name="Kronmiller B."/>
            <person name="Li P."/>
            <person name="Liao G."/>
            <person name="Miranda A."/>
            <person name="Mungall C.J."/>
            <person name="Nunoo J."/>
            <person name="Pacleb J."/>
            <person name="Paragas V."/>
            <person name="Park S."/>
            <person name="Patel S."/>
            <person name="Phouanenavong S."/>
            <person name="Wan K."/>
            <person name="Yu C."/>
            <person name="Lewis S.E."/>
            <person name="Rubin G.M."/>
            <person name="Celniker S."/>
        </authorList>
    </citation>
    <scope>NUCLEOTIDE SEQUENCE</scope>
    <source>
        <strain evidence="9">Berkeley</strain>
    </source>
</reference>
<comment type="subcellular location">
    <subcellularLocation>
        <location evidence="1">Membrane</location>
        <topology evidence="1">Multi-pass membrane protein</topology>
    </subcellularLocation>
</comment>
<feature type="transmembrane region" description="Helical" evidence="7">
    <location>
        <begin position="431"/>
        <end position="455"/>
    </location>
</feature>
<gene>
    <name evidence="9 10" type="ORF">CG7091</name>
</gene>
<keyword evidence="5 7" id="KW-1133">Transmembrane helix</keyword>
<dbReference type="Bgee" id="FBgn0038099">
    <property type="expression patterns" value="Expressed in oviduct (Drosophila) and 28 other cell types or tissues"/>
</dbReference>
<dbReference type="SUPFAM" id="SSF103473">
    <property type="entry name" value="MFS general substrate transporter"/>
    <property type="match status" value="1"/>
</dbReference>
<dbReference type="InterPro" id="IPR036259">
    <property type="entry name" value="MFS_trans_sf"/>
</dbReference>
<accession>Q7JZE2</accession>
<dbReference type="PANTHER" id="PTHR11662">
    <property type="entry name" value="SOLUTE CARRIER FAMILY 17"/>
    <property type="match status" value="1"/>
</dbReference>